<keyword evidence="1" id="KW-0812">Transmembrane</keyword>
<keyword evidence="1" id="KW-1133">Transmembrane helix</keyword>
<keyword evidence="3" id="KW-1185">Reference proteome</keyword>
<feature type="transmembrane region" description="Helical" evidence="1">
    <location>
        <begin position="155"/>
        <end position="173"/>
    </location>
</feature>
<organism evidence="2 3">
    <name type="scientific">Arcicella gelida</name>
    <dbReference type="NCBI Taxonomy" id="2984195"/>
    <lineage>
        <taxon>Bacteria</taxon>
        <taxon>Pseudomonadati</taxon>
        <taxon>Bacteroidota</taxon>
        <taxon>Cytophagia</taxon>
        <taxon>Cytophagales</taxon>
        <taxon>Flectobacillaceae</taxon>
        <taxon>Arcicella</taxon>
    </lineage>
</organism>
<protein>
    <submittedName>
        <fullName evidence="2">Uncharacterized protein</fullName>
    </submittedName>
</protein>
<name>A0ABU5S2K2_9BACT</name>
<sequence length="195" mass="21993">MASIIGKYLYVNDGIEYVEYFEAPTISSRSYGTGYGALLGKVTKENVSGLGDTTKFTEFEKDGEKFYVIFNTREFNLADSIVNDSTRVSANTSSDKNIFEKGIDLAKSLFDFFGKNKSNKHVTNGTDDTENSDTDNVKTETEVANPVLTWLKANWLWFMPMVVLIPVLIFLLIRSANRKRLARNQFNQSPQTPIL</sequence>
<comment type="caution">
    <text evidence="2">The sequence shown here is derived from an EMBL/GenBank/DDBJ whole genome shotgun (WGS) entry which is preliminary data.</text>
</comment>
<evidence type="ECO:0000313" key="2">
    <source>
        <dbReference type="EMBL" id="MEA5402620.1"/>
    </source>
</evidence>
<keyword evidence="1" id="KW-0472">Membrane</keyword>
<proteinExistence type="predicted"/>
<accession>A0ABU5S2K2</accession>
<evidence type="ECO:0000256" key="1">
    <source>
        <dbReference type="SAM" id="Phobius"/>
    </source>
</evidence>
<gene>
    <name evidence="2" type="ORF">VB776_06825</name>
</gene>
<dbReference type="RefSeq" id="WP_323327338.1">
    <property type="nucleotide sequence ID" value="NZ_JAYGIL010000006.1"/>
</dbReference>
<dbReference type="EMBL" id="JAYGIL010000006">
    <property type="protein sequence ID" value="MEA5402620.1"/>
    <property type="molecule type" value="Genomic_DNA"/>
</dbReference>
<reference evidence="2 3" key="1">
    <citation type="submission" date="2023-12" db="EMBL/GenBank/DDBJ databases">
        <title>Novel species of the genus Arcicella isolated from rivers.</title>
        <authorList>
            <person name="Lu H."/>
        </authorList>
    </citation>
    <scope>NUCLEOTIDE SEQUENCE [LARGE SCALE GENOMIC DNA]</scope>
    <source>
        <strain evidence="2 3">DC2W</strain>
    </source>
</reference>
<evidence type="ECO:0000313" key="3">
    <source>
        <dbReference type="Proteomes" id="UP001303899"/>
    </source>
</evidence>
<dbReference type="Proteomes" id="UP001303899">
    <property type="component" value="Unassembled WGS sequence"/>
</dbReference>